<keyword evidence="1" id="KW-0732">Signal</keyword>
<protein>
    <recommendedName>
        <fullName evidence="4">UPAR/Ly6 domain-containing protein</fullName>
    </recommendedName>
</protein>
<dbReference type="SUPFAM" id="SSF57302">
    <property type="entry name" value="Snake toxin-like"/>
    <property type="match status" value="1"/>
</dbReference>
<organism evidence="2 3">
    <name type="scientific">Mesorhabditis belari</name>
    <dbReference type="NCBI Taxonomy" id="2138241"/>
    <lineage>
        <taxon>Eukaryota</taxon>
        <taxon>Metazoa</taxon>
        <taxon>Ecdysozoa</taxon>
        <taxon>Nematoda</taxon>
        <taxon>Chromadorea</taxon>
        <taxon>Rhabditida</taxon>
        <taxon>Rhabditina</taxon>
        <taxon>Rhabditomorpha</taxon>
        <taxon>Rhabditoidea</taxon>
        <taxon>Rhabditidae</taxon>
        <taxon>Mesorhabditinae</taxon>
        <taxon>Mesorhabditis</taxon>
    </lineage>
</organism>
<sequence length="131" mass="14749">MRILLILTSLMSGIWSIECWVDSRETVGKEHTEKMSNTSCDSGCNFCVKWQGSNGDLKGTYWGCGCGKTKRYQDLADCKTIGKRSEQIGEGTNIATKIYVWCCKKDYCNSSKFISHLFSFILTVSFANLLQ</sequence>
<dbReference type="WBParaSite" id="MBELARI_LOCUS20718">
    <property type="protein sequence ID" value="MBELARI_LOCUS20718"/>
    <property type="gene ID" value="MBELARI_LOCUS20718"/>
</dbReference>
<dbReference type="InterPro" id="IPR045860">
    <property type="entry name" value="Snake_toxin-like_sf"/>
</dbReference>
<feature type="chain" id="PRO_5041931642" description="UPAR/Ly6 domain-containing protein" evidence="1">
    <location>
        <begin position="17"/>
        <end position="131"/>
    </location>
</feature>
<evidence type="ECO:0000313" key="2">
    <source>
        <dbReference type="Proteomes" id="UP000887575"/>
    </source>
</evidence>
<evidence type="ECO:0000313" key="3">
    <source>
        <dbReference type="WBParaSite" id="MBELARI_LOCUS20718"/>
    </source>
</evidence>
<dbReference type="Proteomes" id="UP000887575">
    <property type="component" value="Unassembled WGS sequence"/>
</dbReference>
<keyword evidence="2" id="KW-1185">Reference proteome</keyword>
<evidence type="ECO:0008006" key="4">
    <source>
        <dbReference type="Google" id="ProtNLM"/>
    </source>
</evidence>
<name>A0AAF3F2F2_9BILA</name>
<reference evidence="3" key="1">
    <citation type="submission" date="2024-02" db="UniProtKB">
        <authorList>
            <consortium name="WormBaseParasite"/>
        </authorList>
    </citation>
    <scope>IDENTIFICATION</scope>
</reference>
<dbReference type="AlphaFoldDB" id="A0AAF3F2F2"/>
<feature type="signal peptide" evidence="1">
    <location>
        <begin position="1"/>
        <end position="16"/>
    </location>
</feature>
<accession>A0AAF3F2F2</accession>
<proteinExistence type="predicted"/>
<evidence type="ECO:0000256" key="1">
    <source>
        <dbReference type="SAM" id="SignalP"/>
    </source>
</evidence>